<accession>U6GW97</accession>
<evidence type="ECO:0000313" key="3">
    <source>
        <dbReference type="Proteomes" id="UP000018050"/>
    </source>
</evidence>
<sequence>MAYAKENCDIAALMTQQRLLRQQEQQMKAEVLRRSRVMAFALCEDRPLPPPPPQQPIERRVSRAAPCYREGQDGEAGVFEGGPGCPRSSWRRVTRGDGREARGIAAAVARRQSELHQQQRERQEQILRQQRLLQQPFSYECAMEGHLCNGRENSPYTFDLSSQKCFQGLSRFPRFATAPMAWTGEAKQGLSRAEKRQLTRVSPCSLPAAGMPSGGSRRSEDEGCPTRQRRQVLPDYAAAAEASSPLLPANEGWLFSGAPREGSRQIGSNPSPSGDYAEGAPGAPPGFCVPSTLPPALHLEPEVFGCMYARPPQLESGAEEVLPAGLPSQHWTRNGSNNAAVSPSHVVWSDLQSNRQEKQHRERQTAQQAEKQGAAPFRRQPAGFTAEVAAGKPSSELACGIWGFRQSLRAPEDIKTSVGRQAAHTRSSAARSALNTDAKLQLNAASATVGDDEETLRRLGVSFSPRELLFFRKQPNVRGAQKRTVSGRRSHSCKPTGTGRAAAEVPLKRRGCEGADPPALSAVKSDICALPSWMQAYGVSTSSATPPTLQRVGAQRRFPSSGCSAILRGRQPQEWPADCLGDHSVAGWEEEEWGMPCGCRCCRLRGAPASAVPEGGLASPADLPCCCCPSCSGWRMQAGSPPGDAKPVYGENDTHQKDAGAAGAESRCSRCGKWSLMAPTGRHPAHQDPTPVKLKDRLSLEQAASLCPACATYLACEREKAEAAPPSGPGATGAGQKASKPDTGNASVGGDHTPEDHYSASGVQESSFRSTPFAHRRSASKGSNSRAEQVGDAGAAATAAGSRCSQVVAGEVTSQKRRSVVAGKRSDHNNRLSVAKQLCAFSKGPPEPNSLWENPRIASKICRYLSLSKLLLVRRCNKTLLQAAQYRMRFILYNSLFVLMHQEQGTSAAQPVKMEGLHCPLSAAALIQLLGLQQNEVEEVQAGNLPPACPPEAATPRMRDVAAAILRSLAEIKASKEAKPPPKLNAAQGQPLARKQLTRPAEPPPAVRKDLPPAARRYSVTRADIEEQQLLLDAHMAEQQAHEEAYLKIMQDQMDRPANLGYDEAAGPVASPCVLSFDQRIAGTPEPATLRRVRHAFLKLWNYDDDSFRQALVRATTASYPTWLFDVSALLLRAVFQLCCNSLSAPPLKDLIPMFSPKRRPPTKVEVPCRSDSYLWAKMARISGYAMHLVIDQAWPPLRDPVVRLVAQPFISPDVLMRGAGVDPHTLYEAAARGAGVTPLVLRPPVVDSLEIKMSKISPEFISEFLEYGRQQQLIHSPERQRSLHGGVRQFKASSEIILMMDLYEWLAAVLTHMQNTEASTLMHAASSAGAAGVPTRNEIKPAIPRARGRLSRDA</sequence>
<feature type="region of interest" description="Disordered" evidence="1">
    <location>
        <begin position="479"/>
        <end position="501"/>
    </location>
</feature>
<gene>
    <name evidence="2" type="ORF">EAH_00030870</name>
</gene>
<feature type="region of interest" description="Disordered" evidence="1">
    <location>
        <begin position="722"/>
        <end position="794"/>
    </location>
</feature>
<reference evidence="2" key="2">
    <citation type="submission" date="2013-10" db="EMBL/GenBank/DDBJ databases">
        <authorList>
            <person name="Aslett M."/>
        </authorList>
    </citation>
    <scope>NUCLEOTIDE SEQUENCE</scope>
    <source>
        <strain evidence="2">Houghton</strain>
    </source>
</reference>
<name>U6GW97_EIMAC</name>
<feature type="region of interest" description="Disordered" evidence="1">
    <location>
        <begin position="253"/>
        <end position="282"/>
    </location>
</feature>
<dbReference type="OMA" id="HAFLKLW"/>
<feature type="region of interest" description="Disordered" evidence="1">
    <location>
        <begin position="187"/>
        <end position="228"/>
    </location>
</feature>
<feature type="region of interest" description="Disordered" evidence="1">
    <location>
        <begin position="976"/>
        <end position="1015"/>
    </location>
</feature>
<dbReference type="GeneID" id="25271157"/>
<feature type="compositionally biased region" description="Basic and acidic residues" evidence="1">
    <location>
        <begin position="355"/>
        <end position="364"/>
    </location>
</feature>
<dbReference type="EMBL" id="HG672812">
    <property type="protein sequence ID" value="CDI82844.1"/>
    <property type="molecule type" value="Genomic_DNA"/>
</dbReference>
<organism evidence="2 3">
    <name type="scientific">Eimeria acervulina</name>
    <name type="common">Coccidian parasite</name>
    <dbReference type="NCBI Taxonomy" id="5801"/>
    <lineage>
        <taxon>Eukaryota</taxon>
        <taxon>Sar</taxon>
        <taxon>Alveolata</taxon>
        <taxon>Apicomplexa</taxon>
        <taxon>Conoidasida</taxon>
        <taxon>Coccidia</taxon>
        <taxon>Eucoccidiorida</taxon>
        <taxon>Eimeriorina</taxon>
        <taxon>Eimeriidae</taxon>
        <taxon>Eimeria</taxon>
    </lineage>
</organism>
<dbReference type="OrthoDB" id="330777at2759"/>
<reference evidence="2" key="1">
    <citation type="submission" date="2013-10" db="EMBL/GenBank/DDBJ databases">
        <title>Genomic analysis of the causative agents of coccidiosis in chickens.</title>
        <authorList>
            <person name="Reid A.J."/>
            <person name="Blake D."/>
            <person name="Billington K."/>
            <person name="Browne H."/>
            <person name="Dunn M."/>
            <person name="Hung S."/>
            <person name="Kawahara F."/>
            <person name="Miranda-Saavedra D."/>
            <person name="Mourier T."/>
            <person name="Nagra H."/>
            <person name="Otto T.D."/>
            <person name="Rawlings N."/>
            <person name="Sanchez A."/>
            <person name="Sanders M."/>
            <person name="Subramaniam C."/>
            <person name="Tay Y."/>
            <person name="Dear P."/>
            <person name="Doerig C."/>
            <person name="Gruber A."/>
            <person name="Parkinson J."/>
            <person name="Shirley M."/>
            <person name="Wan K.L."/>
            <person name="Berriman M."/>
            <person name="Tomley F."/>
            <person name="Pain A."/>
        </authorList>
    </citation>
    <scope>NUCLEOTIDE SEQUENCE</scope>
    <source>
        <strain evidence="2">Houghton</strain>
    </source>
</reference>
<evidence type="ECO:0000313" key="2">
    <source>
        <dbReference type="EMBL" id="CDI82844.1"/>
    </source>
</evidence>
<feature type="region of interest" description="Disordered" evidence="1">
    <location>
        <begin position="642"/>
        <end position="663"/>
    </location>
</feature>
<dbReference type="VEuPathDB" id="ToxoDB:EAH_00030870"/>
<feature type="compositionally biased region" description="Polar residues" evidence="1">
    <location>
        <begin position="761"/>
        <end position="770"/>
    </location>
</feature>
<keyword evidence="3" id="KW-1185">Reference proteome</keyword>
<protein>
    <submittedName>
        <fullName evidence="2">Uncharacterized protein</fullName>
    </submittedName>
</protein>
<dbReference type="Proteomes" id="UP000018050">
    <property type="component" value="Unassembled WGS sequence"/>
</dbReference>
<feature type="region of interest" description="Disordered" evidence="1">
    <location>
        <begin position="352"/>
        <end position="379"/>
    </location>
</feature>
<proteinExistence type="predicted"/>
<dbReference type="RefSeq" id="XP_013247912.1">
    <property type="nucleotide sequence ID" value="XM_013392458.1"/>
</dbReference>
<evidence type="ECO:0000256" key="1">
    <source>
        <dbReference type="SAM" id="MobiDB-lite"/>
    </source>
</evidence>